<keyword evidence="1" id="KW-0472">Membrane</keyword>
<dbReference type="SUPFAM" id="SSF141868">
    <property type="entry name" value="EAL domain-like"/>
    <property type="match status" value="1"/>
</dbReference>
<keyword evidence="5" id="KW-1185">Reference proteome</keyword>
<organism evidence="4 5">
    <name type="scientific">Noviherbaspirillum pedocola</name>
    <dbReference type="NCBI Taxonomy" id="2801341"/>
    <lineage>
        <taxon>Bacteria</taxon>
        <taxon>Pseudomonadati</taxon>
        <taxon>Pseudomonadota</taxon>
        <taxon>Betaproteobacteria</taxon>
        <taxon>Burkholderiales</taxon>
        <taxon>Oxalobacteraceae</taxon>
        <taxon>Noviherbaspirillum</taxon>
    </lineage>
</organism>
<evidence type="ECO:0000313" key="5">
    <source>
        <dbReference type="Proteomes" id="UP000622890"/>
    </source>
</evidence>
<protein>
    <submittedName>
        <fullName evidence="4">EAL domain-containing protein</fullName>
    </submittedName>
</protein>
<feature type="domain" description="GGDEF" evidence="3">
    <location>
        <begin position="497"/>
        <end position="632"/>
    </location>
</feature>
<dbReference type="Gene3D" id="3.30.70.270">
    <property type="match status" value="1"/>
</dbReference>
<reference evidence="4" key="1">
    <citation type="submission" date="2021-01" db="EMBL/GenBank/DDBJ databases">
        <title>Genome sequence of strain Noviherbaspirillum sp. DKR-6.</title>
        <authorList>
            <person name="Chaudhary D.K."/>
        </authorList>
    </citation>
    <scope>NUCLEOTIDE SEQUENCE</scope>
    <source>
        <strain evidence="4">DKR-6</strain>
    </source>
</reference>
<dbReference type="InterPro" id="IPR035965">
    <property type="entry name" value="PAS-like_dom_sf"/>
</dbReference>
<feature type="domain" description="EAL" evidence="2">
    <location>
        <begin position="639"/>
        <end position="893"/>
    </location>
</feature>
<dbReference type="InterPro" id="IPR001633">
    <property type="entry name" value="EAL_dom"/>
</dbReference>
<dbReference type="Pfam" id="PF00563">
    <property type="entry name" value="EAL"/>
    <property type="match status" value="1"/>
</dbReference>
<gene>
    <name evidence="4" type="ORF">JJB74_26425</name>
</gene>
<dbReference type="PROSITE" id="PS50887">
    <property type="entry name" value="GGDEF"/>
    <property type="match status" value="1"/>
</dbReference>
<feature type="transmembrane region" description="Helical" evidence="1">
    <location>
        <begin position="302"/>
        <end position="329"/>
    </location>
</feature>
<dbReference type="RefSeq" id="WP_200597150.1">
    <property type="nucleotide sequence ID" value="NZ_JAEPBG010000017.1"/>
</dbReference>
<dbReference type="InterPro" id="IPR035919">
    <property type="entry name" value="EAL_sf"/>
</dbReference>
<dbReference type="CDD" id="cd01949">
    <property type="entry name" value="GGDEF"/>
    <property type="match status" value="1"/>
</dbReference>
<proteinExistence type="predicted"/>
<dbReference type="InterPro" id="IPR052155">
    <property type="entry name" value="Biofilm_reg_signaling"/>
</dbReference>
<dbReference type="SMART" id="SM00267">
    <property type="entry name" value="GGDEF"/>
    <property type="match status" value="1"/>
</dbReference>
<dbReference type="CDD" id="cd12914">
    <property type="entry name" value="PDC1_DGC_like"/>
    <property type="match status" value="1"/>
</dbReference>
<dbReference type="Proteomes" id="UP000622890">
    <property type="component" value="Unassembled WGS sequence"/>
</dbReference>
<dbReference type="InterPro" id="IPR029787">
    <property type="entry name" value="Nucleotide_cyclase"/>
</dbReference>
<dbReference type="Pfam" id="PF00990">
    <property type="entry name" value="GGDEF"/>
    <property type="match status" value="1"/>
</dbReference>
<comment type="caution">
    <text evidence="4">The sequence shown here is derived from an EMBL/GenBank/DDBJ whole genome shotgun (WGS) entry which is preliminary data.</text>
</comment>
<evidence type="ECO:0000256" key="1">
    <source>
        <dbReference type="SAM" id="Phobius"/>
    </source>
</evidence>
<dbReference type="AlphaFoldDB" id="A0A934W8Z8"/>
<dbReference type="InterPro" id="IPR043128">
    <property type="entry name" value="Rev_trsase/Diguanyl_cyclase"/>
</dbReference>
<dbReference type="PANTHER" id="PTHR44757">
    <property type="entry name" value="DIGUANYLATE CYCLASE DGCP"/>
    <property type="match status" value="1"/>
</dbReference>
<accession>A0A934W8Z8</accession>
<dbReference type="CDD" id="cd01948">
    <property type="entry name" value="EAL"/>
    <property type="match status" value="1"/>
</dbReference>
<dbReference type="PROSITE" id="PS50883">
    <property type="entry name" value="EAL"/>
    <property type="match status" value="1"/>
</dbReference>
<dbReference type="EMBL" id="JAEPBG010000017">
    <property type="protein sequence ID" value="MBK4738175.1"/>
    <property type="molecule type" value="Genomic_DNA"/>
</dbReference>
<evidence type="ECO:0000313" key="4">
    <source>
        <dbReference type="EMBL" id="MBK4738175.1"/>
    </source>
</evidence>
<dbReference type="SUPFAM" id="SSF55073">
    <property type="entry name" value="Nucleotide cyclase"/>
    <property type="match status" value="1"/>
</dbReference>
<dbReference type="Gene3D" id="3.30.450.20">
    <property type="entry name" value="PAS domain"/>
    <property type="match status" value="2"/>
</dbReference>
<dbReference type="InterPro" id="IPR013656">
    <property type="entry name" value="PAS_4"/>
</dbReference>
<evidence type="ECO:0000259" key="2">
    <source>
        <dbReference type="PROSITE" id="PS50883"/>
    </source>
</evidence>
<name>A0A934W8Z8_9BURK</name>
<sequence length="898" mass="98525">MLIRRAVNLFKLTPEQGHFLRKHVATVAFWPSTCIIVALLMMMLLVSLYQSARQHHEAQAQTAARQLSEVYAQQIARAVGEIDHITALLRSNWEQSSGRFRLDQIRARDSFIDMRLAAVTLIDRDGIIVSSTMPGAVGMSVTDRAYFRFHRVNAAPDMLIGVPLPGRIMDKEIITFTRRLATASGEFDGVICASVGTPFMTSFANASTLGQRGMLAILGADGITRSAKIGNRVDSLLEPEVIPRLGTKLLAPTTSPADPGLFLDHDARFIAGTAVPQYPLHAVVGLSLADVALTLEATRSSYIGIAAAGCVVLLLFAIAATVMAVRIAWRKHREEVIRNTYRIATEGANEGFYMWGPVYGRNGEVLDYELVDCNAKGAELYGRQRSDILGVRLRSLYKGELLDELLALVPKIMETGFHDDEFRTNAGSVATPEWISRRFVRAADGIAVTLRDISERKRMEQETARLAEHDALTGLPNRHWLAGYLPLALARAAEGSRALAVLFVDLDGFKNINDSLGHGAGDTLLHAAARRIRGVLRPADSVARFGGDEFVIVIEGLVSDDDAAEVATRVSHSVSQPFEILGRQCKIGASIGISLYPRDGADAETLIRNADIGMYSAKSEAKGQHRFFSADLYRQLQHRLDTERELAAAIEEDQFIVHYQPRVNTHSGELVGMEALVRWQHPEKGLLYPGAFIDIAEASNLIVQLGEVVMDKVCAQLAQWQAEGRALVPVSVNASARQFDEGRVKDLCIRALRRHGIDARYIEIELTESIMANNAQQVFEELRSLHEIGVPVHLDDFGTGYSSLAALHKLDVDVLKVDRAFTAQLGAAQEGEVFFSAIVSMARALGMRVIAEGVETPQQLAVLQRLGCDEVQGYLVSRPLPAAEVVRFYGQRTLPALA</sequence>
<dbReference type="SMART" id="SM00052">
    <property type="entry name" value="EAL"/>
    <property type="match status" value="1"/>
</dbReference>
<dbReference type="NCBIfam" id="TIGR00254">
    <property type="entry name" value="GGDEF"/>
    <property type="match status" value="1"/>
</dbReference>
<dbReference type="InterPro" id="IPR000160">
    <property type="entry name" value="GGDEF_dom"/>
</dbReference>
<dbReference type="SUPFAM" id="SSF55785">
    <property type="entry name" value="PYP-like sensor domain (PAS domain)"/>
    <property type="match status" value="1"/>
</dbReference>
<evidence type="ECO:0000259" key="3">
    <source>
        <dbReference type="PROSITE" id="PS50887"/>
    </source>
</evidence>
<dbReference type="Gene3D" id="3.20.20.450">
    <property type="entry name" value="EAL domain"/>
    <property type="match status" value="1"/>
</dbReference>
<dbReference type="Pfam" id="PF08448">
    <property type="entry name" value="PAS_4"/>
    <property type="match status" value="1"/>
</dbReference>
<keyword evidence="1" id="KW-1133">Transmembrane helix</keyword>
<feature type="transmembrane region" description="Helical" evidence="1">
    <location>
        <begin position="28"/>
        <end position="49"/>
    </location>
</feature>
<dbReference type="PANTHER" id="PTHR44757:SF2">
    <property type="entry name" value="BIOFILM ARCHITECTURE MAINTENANCE PROTEIN MBAA"/>
    <property type="match status" value="1"/>
</dbReference>
<keyword evidence="1" id="KW-0812">Transmembrane</keyword>